<gene>
    <name evidence="1" type="ORF">S01H4_63340</name>
</gene>
<dbReference type="AlphaFoldDB" id="X1D0Q6"/>
<feature type="non-terminal residue" evidence="1">
    <location>
        <position position="1"/>
    </location>
</feature>
<sequence>TYLGGAELAFAGKGAFFREHGYTQVRGWKHWADLGYERFNDWGLSDSDLFEQAFAGGQGTVGVVHVHQRTAL</sequence>
<organism evidence="1">
    <name type="scientific">marine sediment metagenome</name>
    <dbReference type="NCBI Taxonomy" id="412755"/>
    <lineage>
        <taxon>unclassified sequences</taxon>
        <taxon>metagenomes</taxon>
        <taxon>ecological metagenomes</taxon>
    </lineage>
</organism>
<name>X1D0Q6_9ZZZZ</name>
<comment type="caution">
    <text evidence="1">The sequence shown here is derived from an EMBL/GenBank/DDBJ whole genome shotgun (WGS) entry which is preliminary data.</text>
</comment>
<dbReference type="EMBL" id="BART01038060">
    <property type="protein sequence ID" value="GAH13737.1"/>
    <property type="molecule type" value="Genomic_DNA"/>
</dbReference>
<protein>
    <submittedName>
        <fullName evidence="1">Uncharacterized protein</fullName>
    </submittedName>
</protein>
<accession>X1D0Q6</accession>
<evidence type="ECO:0000313" key="1">
    <source>
        <dbReference type="EMBL" id="GAH13737.1"/>
    </source>
</evidence>
<proteinExistence type="predicted"/>
<reference evidence="1" key="1">
    <citation type="journal article" date="2014" name="Front. Microbiol.">
        <title>High frequency of phylogenetically diverse reductive dehalogenase-homologous genes in deep subseafloor sedimentary metagenomes.</title>
        <authorList>
            <person name="Kawai M."/>
            <person name="Futagami T."/>
            <person name="Toyoda A."/>
            <person name="Takaki Y."/>
            <person name="Nishi S."/>
            <person name="Hori S."/>
            <person name="Arai W."/>
            <person name="Tsubouchi T."/>
            <person name="Morono Y."/>
            <person name="Uchiyama I."/>
            <person name="Ito T."/>
            <person name="Fujiyama A."/>
            <person name="Inagaki F."/>
            <person name="Takami H."/>
        </authorList>
    </citation>
    <scope>NUCLEOTIDE SEQUENCE</scope>
    <source>
        <strain evidence="1">Expedition CK06-06</strain>
    </source>
</reference>